<dbReference type="GeneID" id="4621919"/>
<dbReference type="OMA" id="KHPCSKS"/>
<name>Q754E5_EREGS</name>
<dbReference type="Proteomes" id="UP000000591">
    <property type="component" value="Chromosome VI"/>
</dbReference>
<gene>
    <name evidence="1" type="ORF">AGOS_AFR125C</name>
</gene>
<keyword evidence="2" id="KW-1185">Reference proteome</keyword>
<dbReference type="EMBL" id="AE016819">
    <property type="protein sequence ID" value="AAS53496.1"/>
    <property type="molecule type" value="Genomic_DNA"/>
</dbReference>
<organism evidence="1 2">
    <name type="scientific">Eremothecium gossypii (strain ATCC 10895 / CBS 109.51 / FGSC 9923 / NRRL Y-1056)</name>
    <name type="common">Yeast</name>
    <name type="synonym">Ashbya gossypii</name>
    <dbReference type="NCBI Taxonomy" id="284811"/>
    <lineage>
        <taxon>Eukaryota</taxon>
        <taxon>Fungi</taxon>
        <taxon>Dikarya</taxon>
        <taxon>Ascomycota</taxon>
        <taxon>Saccharomycotina</taxon>
        <taxon>Saccharomycetes</taxon>
        <taxon>Saccharomycetales</taxon>
        <taxon>Saccharomycetaceae</taxon>
        <taxon>Eremothecium</taxon>
    </lineage>
</organism>
<dbReference type="OrthoDB" id="3969899at2759"/>
<evidence type="ECO:0000313" key="1">
    <source>
        <dbReference type="EMBL" id="AAS53496.1"/>
    </source>
</evidence>
<accession>Q754E5</accession>
<reference evidence="2" key="2">
    <citation type="journal article" date="2013" name="G3 (Bethesda)">
        <title>Genomes of Ashbya fungi isolated from insects reveal four mating-type loci, numerous translocations, lack of transposons, and distinct gene duplications.</title>
        <authorList>
            <person name="Dietrich F.S."/>
            <person name="Voegeli S."/>
            <person name="Kuo S."/>
            <person name="Philippsen P."/>
        </authorList>
    </citation>
    <scope>GENOME REANNOTATION</scope>
    <source>
        <strain evidence="2">ATCC 10895 / CBS 109.51 / FGSC 9923 / NRRL Y-1056</strain>
    </source>
</reference>
<evidence type="ECO:0000313" key="2">
    <source>
        <dbReference type="Proteomes" id="UP000000591"/>
    </source>
</evidence>
<protein>
    <submittedName>
        <fullName evidence="1">AFR125Cp</fullName>
    </submittedName>
</protein>
<dbReference type="AlphaFoldDB" id="Q754E5"/>
<dbReference type="RefSeq" id="NP_985672.1">
    <property type="nucleotide sequence ID" value="NM_211026.1"/>
</dbReference>
<dbReference type="KEGG" id="ago:AGOS_AFR125C"/>
<sequence>MIPRIVGKLRPFTNIAIKSKGSSLLLAQSRTFRASPLAQTFMAWSELSKEAKKQFIRNYIELYKQKNPCSKSNVMYRALAGDMDVHDDAPYVFGILYNEIRAVQLGISRDNQKGSGGAMGDPDFAALLYK</sequence>
<dbReference type="InParanoid" id="Q754E5"/>
<proteinExistence type="predicted"/>
<dbReference type="eggNOG" id="ENOG502S51I">
    <property type="taxonomic scope" value="Eukaryota"/>
</dbReference>
<dbReference type="HOGENOM" id="CLU_159429_0_0_1"/>
<reference evidence="1 2" key="1">
    <citation type="journal article" date="2004" name="Science">
        <title>The Ashbya gossypii genome as a tool for mapping the ancient Saccharomyces cerevisiae genome.</title>
        <authorList>
            <person name="Dietrich F.S."/>
            <person name="Voegeli S."/>
            <person name="Brachat S."/>
            <person name="Lerch A."/>
            <person name="Gates K."/>
            <person name="Steiner S."/>
            <person name="Mohr C."/>
            <person name="Pohlmann R."/>
            <person name="Luedi P."/>
            <person name="Choi S."/>
            <person name="Wing R.A."/>
            <person name="Flavier A."/>
            <person name="Gaffney T.D."/>
            <person name="Philippsen P."/>
        </authorList>
    </citation>
    <scope>NUCLEOTIDE SEQUENCE [LARGE SCALE GENOMIC DNA]</scope>
    <source>
        <strain evidence="2">ATCC 10895 / CBS 109.51 / FGSC 9923 / NRRL Y-1056</strain>
    </source>
</reference>